<accession>A0A7D9HGJ6</accession>
<sequence length="312" mass="35785">QYGNPTGPYTTCKRFHHSKFLLAKVRYPLTESLEERKEIQKLRKRQKGLSATELAVGQTLPDKESQDEVDPFKSKTGGILDMDLIKDRDRDREGEEKEKSISLGSSFAVETNRRDEDTHMLKYIEDKMKARRGEGEKDAPKVKVKSKEDALYELPEKLKVKSQLKQSEEMLSNQMLSGIPEVNLGIQAKIRNIEATEEAKMKMIEERRNKKNQGPSIMVPTNVAVDFMQHNRFYDERKSMETEKKKLQKQAKEQEESKPQGPTVTAESLGVGIDGDDGGLGSKKTGNQVDKASDDFFFEKFKNRTQDSWRYQ</sequence>
<dbReference type="EMBL" id="CACRXK020000261">
    <property type="protein sequence ID" value="CAB3980148.1"/>
    <property type="molecule type" value="Genomic_DNA"/>
</dbReference>
<comment type="caution">
    <text evidence="5">The sequence shown here is derived from an EMBL/GenBank/DDBJ whole genome shotgun (WGS) entry which is preliminary data.</text>
</comment>
<dbReference type="Pfam" id="PF07052">
    <property type="entry name" value="Hep_59"/>
    <property type="match status" value="1"/>
</dbReference>
<feature type="compositionally biased region" description="Basic and acidic residues" evidence="4">
    <location>
        <begin position="61"/>
        <end position="73"/>
    </location>
</feature>
<keyword evidence="6" id="KW-1185">Reference proteome</keyword>
<dbReference type="InterPro" id="IPR010756">
    <property type="entry name" value="Tls1-like"/>
</dbReference>
<evidence type="ECO:0000256" key="2">
    <source>
        <dbReference type="ARBA" id="ARBA00007643"/>
    </source>
</evidence>
<protein>
    <submittedName>
        <fullName evidence="5">Uncharacterized protein</fullName>
    </submittedName>
</protein>
<organism evidence="5 6">
    <name type="scientific">Paramuricea clavata</name>
    <name type="common">Red gorgonian</name>
    <name type="synonym">Violescent sea-whip</name>
    <dbReference type="NCBI Taxonomy" id="317549"/>
    <lineage>
        <taxon>Eukaryota</taxon>
        <taxon>Metazoa</taxon>
        <taxon>Cnidaria</taxon>
        <taxon>Anthozoa</taxon>
        <taxon>Octocorallia</taxon>
        <taxon>Malacalcyonacea</taxon>
        <taxon>Plexauridae</taxon>
        <taxon>Paramuricea</taxon>
    </lineage>
</organism>
<feature type="non-terminal residue" evidence="5">
    <location>
        <position position="312"/>
    </location>
</feature>
<feature type="region of interest" description="Disordered" evidence="4">
    <location>
        <begin position="41"/>
        <end position="102"/>
    </location>
</feature>
<dbReference type="GO" id="GO:0000398">
    <property type="term" value="P:mRNA splicing, via spliceosome"/>
    <property type="evidence" value="ECO:0007669"/>
    <property type="project" value="TreeGrafter"/>
</dbReference>
<name>A0A7D9HGJ6_PARCT</name>
<feature type="region of interest" description="Disordered" evidence="4">
    <location>
        <begin position="235"/>
        <end position="295"/>
    </location>
</feature>
<dbReference type="Proteomes" id="UP001152795">
    <property type="component" value="Unassembled WGS sequence"/>
</dbReference>
<comment type="subcellular location">
    <subcellularLocation>
        <location evidence="1">Nucleus</location>
    </subcellularLocation>
</comment>
<feature type="compositionally biased region" description="Basic and acidic residues" evidence="4">
    <location>
        <begin position="83"/>
        <end position="100"/>
    </location>
</feature>
<evidence type="ECO:0000256" key="3">
    <source>
        <dbReference type="ARBA" id="ARBA00023242"/>
    </source>
</evidence>
<dbReference type="PANTHER" id="PTHR13486:SF2">
    <property type="entry name" value="SPLICING FACTOR C9ORF78"/>
    <property type="match status" value="1"/>
</dbReference>
<dbReference type="PANTHER" id="PTHR13486">
    <property type="entry name" value="TELOMERE LENGTH AND SILENCING PROTEIN 1 TLS1 FAMILY MEMBER"/>
    <property type="match status" value="1"/>
</dbReference>
<dbReference type="GO" id="GO:0005681">
    <property type="term" value="C:spliceosomal complex"/>
    <property type="evidence" value="ECO:0007669"/>
    <property type="project" value="TreeGrafter"/>
</dbReference>
<evidence type="ECO:0000313" key="6">
    <source>
        <dbReference type="Proteomes" id="UP001152795"/>
    </source>
</evidence>
<gene>
    <name evidence="5" type="ORF">PACLA_8A065764</name>
</gene>
<comment type="similarity">
    <text evidence="2">Belongs to the TLS1 family.</text>
</comment>
<evidence type="ECO:0000313" key="5">
    <source>
        <dbReference type="EMBL" id="CAB3980148.1"/>
    </source>
</evidence>
<feature type="compositionally biased region" description="Basic and acidic residues" evidence="4">
    <location>
        <begin position="235"/>
        <end position="258"/>
    </location>
</feature>
<evidence type="ECO:0000256" key="4">
    <source>
        <dbReference type="SAM" id="MobiDB-lite"/>
    </source>
</evidence>
<reference evidence="5" key="1">
    <citation type="submission" date="2020-04" db="EMBL/GenBank/DDBJ databases">
        <authorList>
            <person name="Alioto T."/>
            <person name="Alioto T."/>
            <person name="Gomez Garrido J."/>
        </authorList>
    </citation>
    <scope>NUCLEOTIDE SEQUENCE</scope>
    <source>
        <strain evidence="5">A484AB</strain>
    </source>
</reference>
<keyword evidence="3" id="KW-0539">Nucleus</keyword>
<proteinExistence type="inferred from homology"/>
<dbReference type="OrthoDB" id="5627at2759"/>
<dbReference type="AlphaFoldDB" id="A0A7D9HGJ6"/>
<evidence type="ECO:0000256" key="1">
    <source>
        <dbReference type="ARBA" id="ARBA00004123"/>
    </source>
</evidence>